<dbReference type="InterPro" id="IPR020635">
    <property type="entry name" value="Tyr_kinase_cat_dom"/>
</dbReference>
<dbReference type="CDD" id="cd20035">
    <property type="entry name" value="FH_FOXQ2-like"/>
    <property type="match status" value="1"/>
</dbReference>
<evidence type="ECO:0000256" key="7">
    <source>
        <dbReference type="ARBA" id="ARBA00023137"/>
    </source>
</evidence>
<dbReference type="SMART" id="SM00326">
    <property type="entry name" value="SH3"/>
    <property type="match status" value="1"/>
</dbReference>
<dbReference type="InterPro" id="IPR008266">
    <property type="entry name" value="Tyr_kinase_AS"/>
</dbReference>
<dbReference type="PRINTS" id="PR00053">
    <property type="entry name" value="FORKHEAD"/>
</dbReference>
<evidence type="ECO:0000256" key="5">
    <source>
        <dbReference type="ARBA" id="ARBA00022840"/>
    </source>
</evidence>
<feature type="compositionally biased region" description="Polar residues" evidence="14">
    <location>
        <begin position="214"/>
        <end position="234"/>
    </location>
</feature>
<keyword evidence="20" id="KW-1185">Reference proteome</keyword>
<sequence length="706" mass="80371">MCSNDSTDLKGGGAQAASGVSPGSATASFSFHPALLEYQRIYDFARFRIGPHPFVPHHQAGSPYGLPSSGSPYDPAMDAYGLSHPLIRFDPTRTRFLGAAEEPKPQHSYIGLIAMAILSSHEKKMVLSDIYQYILDHYPYFRNRGPGWRNSIRHNLSLNDCFIKAGRSANGKGHYWAIHPANEDDFRKGDFRRRKAQQLYRKKGGCRALASVGNEGSTSASSEEVMDSTASVSNPDDLETDEEKSMPSNSEIVVALFDYDPRTDEDLGMKKGQEFEIIVEENRPRTYNSEWIQARSLATNEQGYIPLPYVARSNSLESQPWYFGVIDRMEATERLLAPGNSPGSFLLRVTKRNSHMWSLSVRSPSEIKHYMISHSENGYVIMNSEQNFNSLIDLVKYYSEHQNGLCMPLLSPCINKSKPTTRSLAYHLKDKWEIDRNSLVLIRKLGQGYYGEVWEGIWNNRKRVAVKTFNKETTNKASFLAEASIMKQLSHPNLVQLYAVCTDDDPIYIVTELMINGNLQDYLRSPAGKNLPLSRLLYMAIQVAKGMHYLEQKHFLHRDLAARNVLVGEDYLVKVSDFGFAKFIEEDVYQSKRNFKLPVKWSAPEVLRRHLFSVKSDVWAFGILLIEMTTNGQTPYPGMKNDQVIENLREGYRIPSPKSCPKHLYKIITYCWNEDPAKRPGFGQLIEYLEEYLSTIDTNLSYNNYI</sequence>
<evidence type="ECO:0000259" key="15">
    <source>
        <dbReference type="PROSITE" id="PS50001"/>
    </source>
</evidence>
<feature type="domain" description="SH3" evidence="16">
    <location>
        <begin position="248"/>
        <end position="315"/>
    </location>
</feature>
<dbReference type="InterPro" id="IPR036028">
    <property type="entry name" value="SH3-like_dom_sf"/>
</dbReference>
<dbReference type="InterPro" id="IPR050198">
    <property type="entry name" value="Non-receptor_tyrosine_kinases"/>
</dbReference>
<dbReference type="EC" id="2.7.10.2" evidence="13"/>
<feature type="domain" description="Fork-head" evidence="18">
    <location>
        <begin position="104"/>
        <end position="196"/>
    </location>
</feature>
<keyword evidence="6 9" id="KW-0238">DNA-binding</keyword>
<organism evidence="19 20">
    <name type="scientific">Cordylochernes scorpioides</name>
    <dbReference type="NCBI Taxonomy" id="51811"/>
    <lineage>
        <taxon>Eukaryota</taxon>
        <taxon>Metazoa</taxon>
        <taxon>Ecdysozoa</taxon>
        <taxon>Arthropoda</taxon>
        <taxon>Chelicerata</taxon>
        <taxon>Arachnida</taxon>
        <taxon>Pseudoscorpiones</taxon>
        <taxon>Cheliferoidea</taxon>
        <taxon>Chernetidae</taxon>
        <taxon>Cordylochernes</taxon>
    </lineage>
</organism>
<keyword evidence="7 13" id="KW-0829">Tyrosine-protein kinase</keyword>
<dbReference type="InterPro" id="IPR001245">
    <property type="entry name" value="Ser-Thr/Tyr_kinase_cat_dom"/>
</dbReference>
<evidence type="ECO:0000259" key="16">
    <source>
        <dbReference type="PROSITE" id="PS50002"/>
    </source>
</evidence>
<evidence type="ECO:0000256" key="12">
    <source>
        <dbReference type="PROSITE-ProRule" id="PRU10141"/>
    </source>
</evidence>
<dbReference type="InterPro" id="IPR018122">
    <property type="entry name" value="TF_fork_head_CS_1"/>
</dbReference>
<evidence type="ECO:0000259" key="18">
    <source>
        <dbReference type="PROSITE" id="PS50039"/>
    </source>
</evidence>
<feature type="region of interest" description="Disordered" evidence="14">
    <location>
        <begin position="211"/>
        <end position="245"/>
    </location>
</feature>
<dbReference type="PROSITE" id="PS00107">
    <property type="entry name" value="PROTEIN_KINASE_ATP"/>
    <property type="match status" value="1"/>
</dbReference>
<dbReference type="Pfam" id="PF00017">
    <property type="entry name" value="SH2"/>
    <property type="match status" value="1"/>
</dbReference>
<dbReference type="InterPro" id="IPR001766">
    <property type="entry name" value="Fork_head_dom"/>
</dbReference>
<keyword evidence="10" id="KW-0727">SH2 domain</keyword>
<dbReference type="EMBL" id="CP092884">
    <property type="protein sequence ID" value="UYV83006.1"/>
    <property type="molecule type" value="Genomic_DNA"/>
</dbReference>
<evidence type="ECO:0000259" key="17">
    <source>
        <dbReference type="PROSITE" id="PS50011"/>
    </source>
</evidence>
<dbReference type="SMART" id="SM00219">
    <property type="entry name" value="TyrKc"/>
    <property type="match status" value="1"/>
</dbReference>
<dbReference type="Gene3D" id="1.10.10.10">
    <property type="entry name" value="Winged helix-like DNA-binding domain superfamily/Winged helix DNA-binding domain"/>
    <property type="match status" value="1"/>
</dbReference>
<dbReference type="SMART" id="SM00252">
    <property type="entry name" value="SH2"/>
    <property type="match status" value="1"/>
</dbReference>
<comment type="catalytic activity">
    <reaction evidence="8 13">
        <text>L-tyrosyl-[protein] + ATP = O-phospho-L-tyrosyl-[protein] + ADP + H(+)</text>
        <dbReference type="Rhea" id="RHEA:10596"/>
        <dbReference type="Rhea" id="RHEA-COMP:10136"/>
        <dbReference type="Rhea" id="RHEA-COMP:20101"/>
        <dbReference type="ChEBI" id="CHEBI:15378"/>
        <dbReference type="ChEBI" id="CHEBI:30616"/>
        <dbReference type="ChEBI" id="CHEBI:46858"/>
        <dbReference type="ChEBI" id="CHEBI:61978"/>
        <dbReference type="ChEBI" id="CHEBI:456216"/>
        <dbReference type="EC" id="2.7.10.2"/>
    </reaction>
</comment>
<dbReference type="Pfam" id="PF00250">
    <property type="entry name" value="Forkhead"/>
    <property type="match status" value="1"/>
</dbReference>
<dbReference type="Gene3D" id="3.30.505.10">
    <property type="entry name" value="SH2 domain"/>
    <property type="match status" value="1"/>
</dbReference>
<dbReference type="SUPFAM" id="SSF46785">
    <property type="entry name" value="Winged helix' DNA-binding domain"/>
    <property type="match status" value="1"/>
</dbReference>
<dbReference type="PROSITE" id="PS50039">
    <property type="entry name" value="FORK_HEAD_3"/>
    <property type="match status" value="1"/>
</dbReference>
<accession>A0ABY6LP58</accession>
<feature type="domain" description="Protein kinase" evidence="17">
    <location>
        <begin position="439"/>
        <end position="693"/>
    </location>
</feature>
<comment type="similarity">
    <text evidence="13">Belongs to the protein kinase superfamily. Tyr protein kinase family.</text>
</comment>
<proteinExistence type="inferred from homology"/>
<dbReference type="InterPro" id="IPR001452">
    <property type="entry name" value="SH3_domain"/>
</dbReference>
<evidence type="ECO:0000313" key="20">
    <source>
        <dbReference type="Proteomes" id="UP001235939"/>
    </source>
</evidence>
<evidence type="ECO:0000256" key="2">
    <source>
        <dbReference type="ARBA" id="ARBA00022679"/>
    </source>
</evidence>
<comment type="subcellular location">
    <subcellularLocation>
        <location evidence="9">Nucleus</location>
    </subcellularLocation>
</comment>
<evidence type="ECO:0000256" key="9">
    <source>
        <dbReference type="PROSITE-ProRule" id="PRU00089"/>
    </source>
</evidence>
<dbReference type="Pfam" id="PF07714">
    <property type="entry name" value="PK_Tyr_Ser-Thr"/>
    <property type="match status" value="1"/>
</dbReference>
<keyword evidence="5 12" id="KW-0067">ATP-binding</keyword>
<feature type="domain" description="SH2" evidence="15">
    <location>
        <begin position="321"/>
        <end position="413"/>
    </location>
</feature>
<dbReference type="SUPFAM" id="SSF50044">
    <property type="entry name" value="SH3-domain"/>
    <property type="match status" value="1"/>
</dbReference>
<dbReference type="InterPro" id="IPR017441">
    <property type="entry name" value="Protein_kinase_ATP_BS"/>
</dbReference>
<dbReference type="PROSITE" id="PS00109">
    <property type="entry name" value="PROTEIN_KINASE_TYR"/>
    <property type="match status" value="1"/>
</dbReference>
<keyword evidence="4 13" id="KW-0418">Kinase</keyword>
<dbReference type="PROSITE" id="PS50001">
    <property type="entry name" value="SH2"/>
    <property type="match status" value="1"/>
</dbReference>
<dbReference type="InterPro" id="IPR000980">
    <property type="entry name" value="SH2"/>
</dbReference>
<dbReference type="InterPro" id="IPR036388">
    <property type="entry name" value="WH-like_DNA-bd_sf"/>
</dbReference>
<name>A0ABY6LP58_9ARAC</name>
<dbReference type="PROSITE" id="PS50011">
    <property type="entry name" value="PROTEIN_KINASE_DOM"/>
    <property type="match status" value="1"/>
</dbReference>
<evidence type="ECO:0000256" key="4">
    <source>
        <dbReference type="ARBA" id="ARBA00022777"/>
    </source>
</evidence>
<feature type="binding site" evidence="12">
    <location>
        <position position="467"/>
    </location>
    <ligand>
        <name>ATP</name>
        <dbReference type="ChEBI" id="CHEBI:30616"/>
    </ligand>
</feature>
<dbReference type="InterPro" id="IPR000719">
    <property type="entry name" value="Prot_kinase_dom"/>
</dbReference>
<dbReference type="InterPro" id="IPR047519">
    <property type="entry name" value="FH_FOXQ2-like"/>
</dbReference>
<dbReference type="InterPro" id="IPR036390">
    <property type="entry name" value="WH_DNA-bd_sf"/>
</dbReference>
<feature type="region of interest" description="Disordered" evidence="14">
    <location>
        <begin position="1"/>
        <end position="24"/>
    </location>
</feature>
<dbReference type="Proteomes" id="UP001235939">
    <property type="component" value="Chromosome 22"/>
</dbReference>
<dbReference type="PROSITE" id="PS00657">
    <property type="entry name" value="FORK_HEAD_1"/>
    <property type="match status" value="1"/>
</dbReference>
<dbReference type="SMART" id="SM00339">
    <property type="entry name" value="FH"/>
    <property type="match status" value="1"/>
</dbReference>
<gene>
    <name evidence="19" type="ORF">LAZ67_22001731</name>
</gene>
<keyword evidence="2 13" id="KW-0808">Transferase</keyword>
<dbReference type="PRINTS" id="PR00401">
    <property type="entry name" value="SH2DOMAIN"/>
</dbReference>
<dbReference type="Gene3D" id="2.30.30.40">
    <property type="entry name" value="SH3 Domains"/>
    <property type="match status" value="1"/>
</dbReference>
<evidence type="ECO:0000256" key="1">
    <source>
        <dbReference type="ARBA" id="ARBA00022443"/>
    </source>
</evidence>
<keyword evidence="1 11" id="KW-0728">SH3 domain</keyword>
<reference evidence="19 20" key="1">
    <citation type="submission" date="2022-03" db="EMBL/GenBank/DDBJ databases">
        <title>A chromosomal length assembly of Cordylochernes scorpioides.</title>
        <authorList>
            <person name="Zeh D."/>
            <person name="Zeh J."/>
        </authorList>
    </citation>
    <scope>NUCLEOTIDE SEQUENCE [LARGE SCALE GENOMIC DNA]</scope>
    <source>
        <strain evidence="19">IN4F17</strain>
        <tissue evidence="19">Whole Body</tissue>
    </source>
</reference>
<evidence type="ECO:0000256" key="14">
    <source>
        <dbReference type="SAM" id="MobiDB-lite"/>
    </source>
</evidence>
<dbReference type="PRINTS" id="PR00109">
    <property type="entry name" value="TYRKINASE"/>
</dbReference>
<evidence type="ECO:0000256" key="10">
    <source>
        <dbReference type="PROSITE-ProRule" id="PRU00191"/>
    </source>
</evidence>
<protein>
    <recommendedName>
        <fullName evidence="13">Tyrosine-protein kinase</fullName>
        <ecNumber evidence="13">2.7.10.2</ecNumber>
    </recommendedName>
</protein>
<feature type="DNA-binding region" description="Fork-head" evidence="9">
    <location>
        <begin position="104"/>
        <end position="196"/>
    </location>
</feature>
<dbReference type="PROSITE" id="PS00658">
    <property type="entry name" value="FORK_HEAD_2"/>
    <property type="match status" value="1"/>
</dbReference>
<evidence type="ECO:0000256" key="8">
    <source>
        <dbReference type="ARBA" id="ARBA00051245"/>
    </source>
</evidence>
<dbReference type="Gene3D" id="1.10.510.10">
    <property type="entry name" value="Transferase(Phosphotransferase) domain 1"/>
    <property type="match status" value="1"/>
</dbReference>
<dbReference type="SUPFAM" id="SSF55550">
    <property type="entry name" value="SH2 domain"/>
    <property type="match status" value="1"/>
</dbReference>
<dbReference type="InterPro" id="IPR011009">
    <property type="entry name" value="Kinase-like_dom_sf"/>
</dbReference>
<keyword evidence="9" id="KW-0539">Nucleus</keyword>
<evidence type="ECO:0000256" key="3">
    <source>
        <dbReference type="ARBA" id="ARBA00022741"/>
    </source>
</evidence>
<dbReference type="CDD" id="cd11845">
    <property type="entry name" value="SH3_Src_like"/>
    <property type="match status" value="1"/>
</dbReference>
<evidence type="ECO:0000256" key="6">
    <source>
        <dbReference type="ARBA" id="ARBA00023125"/>
    </source>
</evidence>
<dbReference type="InterPro" id="IPR030456">
    <property type="entry name" value="TF_fork_head_CS_2"/>
</dbReference>
<evidence type="ECO:0000256" key="11">
    <source>
        <dbReference type="PROSITE-ProRule" id="PRU00192"/>
    </source>
</evidence>
<dbReference type="PROSITE" id="PS50002">
    <property type="entry name" value="SH3"/>
    <property type="match status" value="1"/>
</dbReference>
<dbReference type="InterPro" id="IPR036860">
    <property type="entry name" value="SH2_dom_sf"/>
</dbReference>
<evidence type="ECO:0000256" key="13">
    <source>
        <dbReference type="RuleBase" id="RU362096"/>
    </source>
</evidence>
<dbReference type="SUPFAM" id="SSF56112">
    <property type="entry name" value="Protein kinase-like (PK-like)"/>
    <property type="match status" value="1"/>
</dbReference>
<evidence type="ECO:0000313" key="19">
    <source>
        <dbReference type="EMBL" id="UYV83006.1"/>
    </source>
</evidence>
<dbReference type="Pfam" id="PF00018">
    <property type="entry name" value="SH3_1"/>
    <property type="match status" value="1"/>
</dbReference>
<dbReference type="PANTHER" id="PTHR24418">
    <property type="entry name" value="TYROSINE-PROTEIN KINASE"/>
    <property type="match status" value="1"/>
</dbReference>
<keyword evidence="3 12" id="KW-0547">Nucleotide-binding</keyword>
<dbReference type="Gene3D" id="3.30.200.20">
    <property type="entry name" value="Phosphorylase Kinase, domain 1"/>
    <property type="match status" value="1"/>
</dbReference>